<evidence type="ECO:0000256" key="2">
    <source>
        <dbReference type="SAM" id="MobiDB-lite"/>
    </source>
</evidence>
<dbReference type="Proteomes" id="UP001431783">
    <property type="component" value="Unassembled WGS sequence"/>
</dbReference>
<accession>A0AAW1TTC2</accession>
<keyword evidence="4" id="KW-1185">Reference proteome</keyword>
<feature type="coiled-coil region" evidence="1">
    <location>
        <begin position="306"/>
        <end position="344"/>
    </location>
</feature>
<organism evidence="3 4">
    <name type="scientific">Henosepilachna vigintioctopunctata</name>
    <dbReference type="NCBI Taxonomy" id="420089"/>
    <lineage>
        <taxon>Eukaryota</taxon>
        <taxon>Metazoa</taxon>
        <taxon>Ecdysozoa</taxon>
        <taxon>Arthropoda</taxon>
        <taxon>Hexapoda</taxon>
        <taxon>Insecta</taxon>
        <taxon>Pterygota</taxon>
        <taxon>Neoptera</taxon>
        <taxon>Endopterygota</taxon>
        <taxon>Coleoptera</taxon>
        <taxon>Polyphaga</taxon>
        <taxon>Cucujiformia</taxon>
        <taxon>Coccinelloidea</taxon>
        <taxon>Coccinellidae</taxon>
        <taxon>Epilachninae</taxon>
        <taxon>Epilachnini</taxon>
        <taxon>Henosepilachna</taxon>
    </lineage>
</organism>
<dbReference type="AlphaFoldDB" id="A0AAW1TTC2"/>
<name>A0AAW1TTC2_9CUCU</name>
<feature type="compositionally biased region" description="Pro residues" evidence="2">
    <location>
        <begin position="238"/>
        <end position="247"/>
    </location>
</feature>
<evidence type="ECO:0000313" key="4">
    <source>
        <dbReference type="Proteomes" id="UP001431783"/>
    </source>
</evidence>
<gene>
    <name evidence="3" type="ORF">WA026_015183</name>
</gene>
<feature type="compositionally biased region" description="Basic and acidic residues" evidence="2">
    <location>
        <begin position="289"/>
        <end position="300"/>
    </location>
</feature>
<feature type="region of interest" description="Disordered" evidence="2">
    <location>
        <begin position="229"/>
        <end position="300"/>
    </location>
</feature>
<evidence type="ECO:0000313" key="3">
    <source>
        <dbReference type="EMBL" id="KAK9871933.1"/>
    </source>
</evidence>
<dbReference type="EMBL" id="JARQZJ010000008">
    <property type="protein sequence ID" value="KAK9871933.1"/>
    <property type="molecule type" value="Genomic_DNA"/>
</dbReference>
<feature type="compositionally biased region" description="Basic and acidic residues" evidence="2">
    <location>
        <begin position="250"/>
        <end position="272"/>
    </location>
</feature>
<sequence>MAKLFEAKESGVEEWELEMMRMANKRKKKHRGEDNVDWKQMLSGCLDNMDWDKFEEDTKQIVEEANEVIEEENIPMAVDDMEKTKHVNEKLKEGGQEVLEKLPVMKEIPEVIKNLEHGEMCEIQNVSGISLELKDGKKRFVTGQMVQGDEEHAVFVPGQTVETEDGDFEYTPGITILMDNEPTLIPGLVMGEEEKDAMFLPGDSAITEEGQLKFEATVDDKVTDEFVIRRRRRSPTHSPTPPPPPPKPRPKYDEEIVIKRRVIEEPQDTGRKERVKKRAPIEMTKPKSPPREVFRPQRLPLEDPLKRLELERQKREEEEKKRLKNRAEEKMLKAEASIDKLRMTIRKKVKEIAIAPPPSYVPIEPVKKSAKLVELEKSIKKGTFFEDDRTKDILEKARNQTRLLKYQHVLNSYNREFGGRRF</sequence>
<comment type="caution">
    <text evidence="3">The sequence shown here is derived from an EMBL/GenBank/DDBJ whole genome shotgun (WGS) entry which is preliminary data.</text>
</comment>
<evidence type="ECO:0000256" key="1">
    <source>
        <dbReference type="SAM" id="Coils"/>
    </source>
</evidence>
<protein>
    <submittedName>
        <fullName evidence="3">Uncharacterized protein</fullName>
    </submittedName>
</protein>
<reference evidence="3 4" key="1">
    <citation type="submission" date="2023-03" db="EMBL/GenBank/DDBJ databases">
        <title>Genome insight into feeding habits of ladybird beetles.</title>
        <authorList>
            <person name="Li H.-S."/>
            <person name="Huang Y.-H."/>
            <person name="Pang H."/>
        </authorList>
    </citation>
    <scope>NUCLEOTIDE SEQUENCE [LARGE SCALE GENOMIC DNA]</scope>
    <source>
        <strain evidence="3">SYSU_2023b</strain>
        <tissue evidence="3">Whole body</tissue>
    </source>
</reference>
<proteinExistence type="predicted"/>
<keyword evidence="1" id="KW-0175">Coiled coil</keyword>